<dbReference type="Gramene" id="Psat05G0610400-T1">
    <property type="protein sequence ID" value="KAI5410834.1"/>
    <property type="gene ID" value="KIW84_056104"/>
</dbReference>
<comment type="similarity">
    <text evidence="1">Belongs to the peptidase C48 family.</text>
</comment>
<dbReference type="Gene3D" id="3.40.395.10">
    <property type="entry name" value="Adenoviral Proteinase, Chain A"/>
    <property type="match status" value="1"/>
</dbReference>
<dbReference type="Proteomes" id="UP001058974">
    <property type="component" value="Chromosome 5"/>
</dbReference>
<dbReference type="SUPFAM" id="SSF49785">
    <property type="entry name" value="Galactose-binding domain-like"/>
    <property type="match status" value="1"/>
</dbReference>
<keyword evidence="7" id="KW-1185">Reference proteome</keyword>
<dbReference type="Gene3D" id="2.60.120.260">
    <property type="entry name" value="Galactose-binding domain-like"/>
    <property type="match status" value="1"/>
</dbReference>
<feature type="region of interest" description="Disordered" evidence="4">
    <location>
        <begin position="174"/>
        <end position="212"/>
    </location>
</feature>
<keyword evidence="3" id="KW-0378">Hydrolase</keyword>
<dbReference type="Pfam" id="PF02018">
    <property type="entry name" value="CBM_4_9"/>
    <property type="match status" value="1"/>
</dbReference>
<organism evidence="6 7">
    <name type="scientific">Pisum sativum</name>
    <name type="common">Garden pea</name>
    <name type="synonym">Lathyrus oleraceus</name>
    <dbReference type="NCBI Taxonomy" id="3888"/>
    <lineage>
        <taxon>Eukaryota</taxon>
        <taxon>Viridiplantae</taxon>
        <taxon>Streptophyta</taxon>
        <taxon>Embryophyta</taxon>
        <taxon>Tracheophyta</taxon>
        <taxon>Spermatophyta</taxon>
        <taxon>Magnoliopsida</taxon>
        <taxon>eudicotyledons</taxon>
        <taxon>Gunneridae</taxon>
        <taxon>Pentapetalae</taxon>
        <taxon>rosids</taxon>
        <taxon>fabids</taxon>
        <taxon>Fabales</taxon>
        <taxon>Fabaceae</taxon>
        <taxon>Papilionoideae</taxon>
        <taxon>50 kb inversion clade</taxon>
        <taxon>NPAAA clade</taxon>
        <taxon>Hologalegina</taxon>
        <taxon>IRL clade</taxon>
        <taxon>Fabeae</taxon>
        <taxon>Lathyrus</taxon>
    </lineage>
</organism>
<dbReference type="EMBL" id="JAMSHJ010000005">
    <property type="protein sequence ID" value="KAI5410834.1"/>
    <property type="molecule type" value="Genomic_DNA"/>
</dbReference>
<keyword evidence="2" id="KW-0645">Protease</keyword>
<evidence type="ECO:0000313" key="7">
    <source>
        <dbReference type="Proteomes" id="UP001058974"/>
    </source>
</evidence>
<dbReference type="PANTHER" id="PTHR31490">
    <property type="entry name" value="GLYCOSYL HYDROLASE"/>
    <property type="match status" value="1"/>
</dbReference>
<dbReference type="GO" id="GO:0004553">
    <property type="term" value="F:hydrolase activity, hydrolyzing O-glycosyl compounds"/>
    <property type="evidence" value="ECO:0007669"/>
    <property type="project" value="InterPro"/>
</dbReference>
<gene>
    <name evidence="6" type="ORF">KIW84_056104</name>
</gene>
<name>A0A9D4WX99_PEA</name>
<feature type="domain" description="Ubiquitin-like protease family profile" evidence="5">
    <location>
        <begin position="250"/>
        <end position="422"/>
    </location>
</feature>
<dbReference type="GO" id="GO:0005975">
    <property type="term" value="P:carbohydrate metabolic process"/>
    <property type="evidence" value="ECO:0007669"/>
    <property type="project" value="InterPro"/>
</dbReference>
<proteinExistence type="inferred from homology"/>
<dbReference type="GO" id="GO:0006508">
    <property type="term" value="P:proteolysis"/>
    <property type="evidence" value="ECO:0007669"/>
    <property type="project" value="UniProtKB-KW"/>
</dbReference>
<dbReference type="InterPro" id="IPR038765">
    <property type="entry name" value="Papain-like_cys_pep_sf"/>
</dbReference>
<dbReference type="PANTHER" id="PTHR31490:SF52">
    <property type="entry name" value="ENDO-1,4-BETA-XYLANASE 5-RELATED"/>
    <property type="match status" value="1"/>
</dbReference>
<dbReference type="InterPro" id="IPR008979">
    <property type="entry name" value="Galactose-bd-like_sf"/>
</dbReference>
<accession>A0A9D4WX99</accession>
<evidence type="ECO:0000256" key="3">
    <source>
        <dbReference type="ARBA" id="ARBA00022801"/>
    </source>
</evidence>
<evidence type="ECO:0000256" key="4">
    <source>
        <dbReference type="SAM" id="MobiDB-lite"/>
    </source>
</evidence>
<protein>
    <recommendedName>
        <fullName evidence="5">Ubiquitin-like protease family profile domain-containing protein</fullName>
    </recommendedName>
</protein>
<evidence type="ECO:0000256" key="1">
    <source>
        <dbReference type="ARBA" id="ARBA00005234"/>
    </source>
</evidence>
<evidence type="ECO:0000259" key="5">
    <source>
        <dbReference type="PROSITE" id="PS50600"/>
    </source>
</evidence>
<evidence type="ECO:0000256" key="2">
    <source>
        <dbReference type="ARBA" id="ARBA00022670"/>
    </source>
</evidence>
<dbReference type="InterPro" id="IPR003305">
    <property type="entry name" value="CenC_carb-bd"/>
</dbReference>
<dbReference type="PROSITE" id="PS50600">
    <property type="entry name" value="ULP_PROTEASE"/>
    <property type="match status" value="1"/>
</dbReference>
<dbReference type="GO" id="GO:0008234">
    <property type="term" value="F:cysteine-type peptidase activity"/>
    <property type="evidence" value="ECO:0007669"/>
    <property type="project" value="InterPro"/>
</dbReference>
<dbReference type="InterPro" id="IPR044846">
    <property type="entry name" value="GH10"/>
</dbReference>
<dbReference type="Pfam" id="PF02902">
    <property type="entry name" value="Peptidase_C48"/>
    <property type="match status" value="1"/>
</dbReference>
<evidence type="ECO:0000313" key="6">
    <source>
        <dbReference type="EMBL" id="KAI5410834.1"/>
    </source>
</evidence>
<sequence length="462" mass="52441">MQCVKEPHRAQYGGGIIVNPGFDHNIKAWTVFGNGTIEERISNDGNRFIVARNRTRALDGFSQKVHLKKGLIYIFSAWLQLSEGSEIVSVVFKTNGSESVHGGHVIANHGCWSLLKGGILANFSTPAEILFETENPTVELWADNVSLQPFTRKQWRTHQDDSVERVPGRMLKKAGKDIPTKSGTKTNPKSQKEVPGQMLDKASKEIPTTSGTKSQIMMRLEKMVEESDIMHGAIRSVDMDEGVFGIAHSELIAKEDMQQLFEHEELGIAVIHTYIWYMYDTLMRGTELCNRFNFIAASRINTMFITKNPTSVMNELVDRFMVAGDNTTPSLYFLPFNSGNGGHWVLVAMDLSRLMVYYLDSLPGNWSKFPSMKKTVDAAILKFRSKKNYRNRKDITWVRVQCPQQNNSIDCGFFVLRFMRDIIALNRIDIPKMVWNNNLGFILILSDISSNLLLNHEYVLFS</sequence>
<comment type="caution">
    <text evidence="6">The sequence shown here is derived from an EMBL/GenBank/DDBJ whole genome shotgun (WGS) entry which is preliminary data.</text>
</comment>
<dbReference type="InterPro" id="IPR003653">
    <property type="entry name" value="Peptidase_C48_C"/>
</dbReference>
<dbReference type="SUPFAM" id="SSF54001">
    <property type="entry name" value="Cysteine proteinases"/>
    <property type="match status" value="1"/>
</dbReference>
<reference evidence="6 7" key="1">
    <citation type="journal article" date="2022" name="Nat. Genet.">
        <title>Improved pea reference genome and pan-genome highlight genomic features and evolutionary characteristics.</title>
        <authorList>
            <person name="Yang T."/>
            <person name="Liu R."/>
            <person name="Luo Y."/>
            <person name="Hu S."/>
            <person name="Wang D."/>
            <person name="Wang C."/>
            <person name="Pandey M.K."/>
            <person name="Ge S."/>
            <person name="Xu Q."/>
            <person name="Li N."/>
            <person name="Li G."/>
            <person name="Huang Y."/>
            <person name="Saxena R.K."/>
            <person name="Ji Y."/>
            <person name="Li M."/>
            <person name="Yan X."/>
            <person name="He Y."/>
            <person name="Liu Y."/>
            <person name="Wang X."/>
            <person name="Xiang C."/>
            <person name="Varshney R.K."/>
            <person name="Ding H."/>
            <person name="Gao S."/>
            <person name="Zong X."/>
        </authorList>
    </citation>
    <scope>NUCLEOTIDE SEQUENCE [LARGE SCALE GENOMIC DNA]</scope>
    <source>
        <strain evidence="6 7">cv. Zhongwan 6</strain>
    </source>
</reference>
<dbReference type="AlphaFoldDB" id="A0A9D4WX99"/>